<comment type="caution">
    <text evidence="1">The sequence shown here is derived from an EMBL/GenBank/DDBJ whole genome shotgun (WGS) entry which is preliminary data.</text>
</comment>
<dbReference type="Proteomes" id="UP000036471">
    <property type="component" value="Unassembled WGS sequence"/>
</dbReference>
<reference evidence="1 2" key="1">
    <citation type="submission" date="2014-11" db="EMBL/GenBank/DDBJ databases">
        <title>Comparative genomics of Methylobacterium species.</title>
        <authorList>
            <person name="Chaudhry V."/>
            <person name="Patil P.B."/>
        </authorList>
    </citation>
    <scope>NUCLEOTIDE SEQUENCE [LARGE SCALE GENOMIC DNA]</scope>
    <source>
        <strain evidence="1 2">SE3.6</strain>
    </source>
</reference>
<keyword evidence="2" id="KW-1185">Reference proteome</keyword>
<protein>
    <recommendedName>
        <fullName evidence="3">DUF3768 domain-containing protein</fullName>
    </recommendedName>
</protein>
<sequence length="111" mass="12565">MTKRVKHENTKVIKLNDAFRTSMVGGSYVLTSGIAALSPADLGAVMHKVRTFDAFTEDDDTEGEHECGSFEHNGVQIVWKIDYYDRQIEWHADPEDPETSRVLTIMLASEY</sequence>
<gene>
    <name evidence="1" type="ORF">QR79_05985</name>
</gene>
<accession>A0ABR5HGK1</accession>
<dbReference type="EMBL" id="JTHG01000041">
    <property type="protein sequence ID" value="KMO25786.1"/>
    <property type="molecule type" value="Genomic_DNA"/>
</dbReference>
<evidence type="ECO:0000313" key="1">
    <source>
        <dbReference type="EMBL" id="KMO25786.1"/>
    </source>
</evidence>
<proteinExistence type="predicted"/>
<dbReference type="InterPro" id="IPR022243">
    <property type="entry name" value="DUF3768"/>
</dbReference>
<evidence type="ECO:0000313" key="2">
    <source>
        <dbReference type="Proteomes" id="UP000036471"/>
    </source>
</evidence>
<name>A0ABR5HGK1_9HYPH</name>
<dbReference type="Pfam" id="PF12599">
    <property type="entry name" value="DUF3768"/>
    <property type="match status" value="1"/>
</dbReference>
<organism evidence="1 2">
    <name type="scientific">Methylobacterium indicum</name>
    <dbReference type="NCBI Taxonomy" id="1775910"/>
    <lineage>
        <taxon>Bacteria</taxon>
        <taxon>Pseudomonadati</taxon>
        <taxon>Pseudomonadota</taxon>
        <taxon>Alphaproteobacteria</taxon>
        <taxon>Hyphomicrobiales</taxon>
        <taxon>Methylobacteriaceae</taxon>
        <taxon>Methylobacterium</taxon>
    </lineage>
</organism>
<evidence type="ECO:0008006" key="3">
    <source>
        <dbReference type="Google" id="ProtNLM"/>
    </source>
</evidence>